<feature type="chain" id="PRO_5018033805" description="Alpha-amylase" evidence="16">
    <location>
        <begin position="25"/>
        <end position="586"/>
    </location>
</feature>
<comment type="cofactor">
    <cofactor evidence="3">
        <name>chloride</name>
        <dbReference type="ChEBI" id="CHEBI:17996"/>
    </cofactor>
</comment>
<dbReference type="InterPro" id="IPR006048">
    <property type="entry name" value="A-amylase/branching_C"/>
</dbReference>
<dbReference type="InterPro" id="IPR006046">
    <property type="entry name" value="Alpha_amylase"/>
</dbReference>
<comment type="catalytic activity">
    <reaction evidence="1 14">
        <text>Endohydrolysis of (1-&gt;4)-alpha-D-glucosidic linkages in polysaccharides containing three or more (1-&gt;4)-alpha-linked D-glucose units.</text>
        <dbReference type="EC" id="3.2.1.1"/>
    </reaction>
</comment>
<evidence type="ECO:0000256" key="1">
    <source>
        <dbReference type="ARBA" id="ARBA00000548"/>
    </source>
</evidence>
<dbReference type="Gene3D" id="3.20.20.80">
    <property type="entry name" value="Glycosidases"/>
    <property type="match status" value="1"/>
</dbReference>
<name>A0A3G5APA4_9ACAR</name>
<dbReference type="InterPro" id="IPR006047">
    <property type="entry name" value="GH13_cat_dom"/>
</dbReference>
<feature type="region of interest" description="Disordered" evidence="15">
    <location>
        <begin position="523"/>
        <end position="562"/>
    </location>
</feature>
<evidence type="ECO:0000256" key="14">
    <source>
        <dbReference type="RuleBase" id="RU361134"/>
    </source>
</evidence>
<dbReference type="GO" id="GO:0004556">
    <property type="term" value="F:alpha-amylase activity"/>
    <property type="evidence" value="ECO:0007669"/>
    <property type="project" value="UniProtKB-UniRule"/>
</dbReference>
<evidence type="ECO:0000259" key="18">
    <source>
        <dbReference type="SMART" id="SM00642"/>
    </source>
</evidence>
<keyword evidence="10" id="KW-0868">Chloride</keyword>
<evidence type="ECO:0000256" key="15">
    <source>
        <dbReference type="SAM" id="MobiDB-lite"/>
    </source>
</evidence>
<dbReference type="PRINTS" id="PR00110">
    <property type="entry name" value="ALPHAAMYLASE"/>
</dbReference>
<evidence type="ECO:0000256" key="12">
    <source>
        <dbReference type="ARBA" id="ARBA00023295"/>
    </source>
</evidence>
<keyword evidence="9" id="KW-0106">Calcium</keyword>
<evidence type="ECO:0000256" key="13">
    <source>
        <dbReference type="RuleBase" id="RU003615"/>
    </source>
</evidence>
<keyword evidence="11 14" id="KW-0119">Carbohydrate metabolism</keyword>
<feature type="compositionally biased region" description="Basic and acidic residues" evidence="15">
    <location>
        <begin position="534"/>
        <end position="562"/>
    </location>
</feature>
<dbReference type="InterPro" id="IPR013780">
    <property type="entry name" value="Glyco_hydro_b"/>
</dbReference>
<evidence type="ECO:0000256" key="10">
    <source>
        <dbReference type="ARBA" id="ARBA00023214"/>
    </source>
</evidence>
<evidence type="ECO:0000259" key="17">
    <source>
        <dbReference type="SMART" id="SM00632"/>
    </source>
</evidence>
<comment type="subunit">
    <text evidence="5">Monomer.</text>
</comment>
<evidence type="ECO:0000256" key="7">
    <source>
        <dbReference type="ARBA" id="ARBA00022723"/>
    </source>
</evidence>
<accession>A0A3G5APA4</accession>
<dbReference type="SUPFAM" id="SSF51445">
    <property type="entry name" value="(Trans)glycosidases"/>
    <property type="match status" value="1"/>
</dbReference>
<dbReference type="GO" id="GO:0046872">
    <property type="term" value="F:metal ion binding"/>
    <property type="evidence" value="ECO:0007669"/>
    <property type="project" value="UniProtKB-KW"/>
</dbReference>
<sequence>MTKFSFNFCFFHLILILCPCYIKAGGSYSDLHPTSPEKSVIANLFEWRFDDIAEECETFLGPYGYAAVQVSPVLEYAVLNKPYYEPAAVRPWYERYQPVSYKIISRSGDEAAFINMVDRCNKAGVRVVVDLVLNHMTGAIDGVGTGGSQFKGQSDKSYPGVPFDQSNFNSKEKCGSSDGSIQDYNNPSQVRNCELSGLHDLDTGNEHVRTAQRDAVNRLIDIGVAGFRMDASKHIWPGDIKAIFDGVHNLNTTYFPANSRPILCHEVIPGGAVTMKEYTPLGRVLEFDYRTSIVDVFRGYNGQKLRWLKNFGEGWSFVKSGDAVPMVDNHDLQRSEVYRGINFRSSRLYKLANAFMLAWPYGIPNVMSSYDWPTDMQGDVDKNKYMGPPADDQQNIKHVVRKSDLSCEAPWVCEHRFKPIYSMVKFRAVAGDEPVADWWDNSNNAIAFSRGSKAFVFINNEQNSITQTFQTSLPEGTYCDIITGDEKDGSCTGKTVQIDSSGKTTLTIDGSKDENPIIAIHIGSKVKTMSSHTESPKTEAPKTEAPKTEAPKTESESHQDKVADDKAILDHCAVCFQSLNKRKVDL</sequence>
<feature type="signal peptide" evidence="16">
    <location>
        <begin position="1"/>
        <end position="24"/>
    </location>
</feature>
<dbReference type="GO" id="GO:0005975">
    <property type="term" value="P:carbohydrate metabolic process"/>
    <property type="evidence" value="ECO:0007669"/>
    <property type="project" value="InterPro"/>
</dbReference>
<dbReference type="SMART" id="SM00632">
    <property type="entry name" value="Aamy_C"/>
    <property type="match status" value="1"/>
</dbReference>
<evidence type="ECO:0000256" key="2">
    <source>
        <dbReference type="ARBA" id="ARBA00001913"/>
    </source>
</evidence>
<dbReference type="EMBL" id="MH979707">
    <property type="protein sequence ID" value="AYV89162.1"/>
    <property type="molecule type" value="mRNA"/>
</dbReference>
<organism evidence="19">
    <name type="scientific">Tetranychus evansi</name>
    <name type="common">red spider mite</name>
    <dbReference type="NCBI Taxonomy" id="178897"/>
    <lineage>
        <taxon>Eukaryota</taxon>
        <taxon>Metazoa</taxon>
        <taxon>Ecdysozoa</taxon>
        <taxon>Arthropoda</taxon>
        <taxon>Chelicerata</taxon>
        <taxon>Arachnida</taxon>
        <taxon>Acari</taxon>
        <taxon>Acariformes</taxon>
        <taxon>Trombidiformes</taxon>
        <taxon>Prostigmata</taxon>
        <taxon>Eleutherengona</taxon>
        <taxon>Raphignathae</taxon>
        <taxon>Tetranychoidea</taxon>
        <taxon>Tetranychidae</taxon>
        <taxon>Tetranychus</taxon>
    </lineage>
</organism>
<evidence type="ECO:0000256" key="4">
    <source>
        <dbReference type="ARBA" id="ARBA00008061"/>
    </source>
</evidence>
<evidence type="ECO:0000256" key="16">
    <source>
        <dbReference type="SAM" id="SignalP"/>
    </source>
</evidence>
<evidence type="ECO:0000256" key="11">
    <source>
        <dbReference type="ARBA" id="ARBA00023277"/>
    </source>
</evidence>
<evidence type="ECO:0000256" key="3">
    <source>
        <dbReference type="ARBA" id="ARBA00001923"/>
    </source>
</evidence>
<dbReference type="EC" id="3.2.1.1" evidence="6 14"/>
<feature type="domain" description="Glycosyl hydrolase family 13 catalytic" evidence="18">
    <location>
        <begin position="39"/>
        <end position="427"/>
    </location>
</feature>
<evidence type="ECO:0000256" key="6">
    <source>
        <dbReference type="ARBA" id="ARBA00012595"/>
    </source>
</evidence>
<dbReference type="Pfam" id="PF02806">
    <property type="entry name" value="Alpha-amylase_C"/>
    <property type="match status" value="1"/>
</dbReference>
<dbReference type="Gene3D" id="2.60.40.1180">
    <property type="entry name" value="Golgi alpha-mannosidase II"/>
    <property type="match status" value="1"/>
</dbReference>
<dbReference type="SUPFAM" id="SSF51011">
    <property type="entry name" value="Glycosyl hydrolase domain"/>
    <property type="match status" value="1"/>
</dbReference>
<evidence type="ECO:0000256" key="8">
    <source>
        <dbReference type="ARBA" id="ARBA00022801"/>
    </source>
</evidence>
<dbReference type="InterPro" id="IPR017853">
    <property type="entry name" value="GH"/>
</dbReference>
<keyword evidence="7" id="KW-0479">Metal-binding</keyword>
<evidence type="ECO:0000313" key="19">
    <source>
        <dbReference type="EMBL" id="AYV89162.1"/>
    </source>
</evidence>
<dbReference type="Pfam" id="PF00128">
    <property type="entry name" value="Alpha-amylase"/>
    <property type="match status" value="1"/>
</dbReference>
<dbReference type="PANTHER" id="PTHR43447">
    <property type="entry name" value="ALPHA-AMYLASE"/>
    <property type="match status" value="1"/>
</dbReference>
<keyword evidence="12 14" id="KW-0326">Glycosidase</keyword>
<dbReference type="SMART" id="SM00642">
    <property type="entry name" value="Aamy"/>
    <property type="match status" value="1"/>
</dbReference>
<reference evidence="19" key="1">
    <citation type="submission" date="2018-09" db="EMBL/GenBank/DDBJ databases">
        <title>Identification of saliva proteins of spider mite Tetranychus evansi by transcriptome and LC-MS/MS approach.</title>
        <authorList>
            <person name="Huang H.-J."/>
            <person name="Cui J.-R."/>
            <person name="Hong X.-Y."/>
        </authorList>
    </citation>
    <scope>NUCLEOTIDE SEQUENCE</scope>
</reference>
<keyword evidence="16" id="KW-0732">Signal</keyword>
<comment type="cofactor">
    <cofactor evidence="2">
        <name>Ca(2+)</name>
        <dbReference type="ChEBI" id="CHEBI:29108"/>
    </cofactor>
</comment>
<proteinExistence type="evidence at transcript level"/>
<evidence type="ECO:0000256" key="9">
    <source>
        <dbReference type="ARBA" id="ARBA00022837"/>
    </source>
</evidence>
<keyword evidence="8 14" id="KW-0378">Hydrolase</keyword>
<protein>
    <recommendedName>
        <fullName evidence="6 14">Alpha-amylase</fullName>
        <ecNumber evidence="6 14">3.2.1.1</ecNumber>
    </recommendedName>
</protein>
<feature type="domain" description="Alpha-amylase C-terminal" evidence="17">
    <location>
        <begin position="436"/>
        <end position="525"/>
    </location>
</feature>
<dbReference type="AlphaFoldDB" id="A0A3G5APA4"/>
<evidence type="ECO:0000256" key="5">
    <source>
        <dbReference type="ARBA" id="ARBA00011245"/>
    </source>
</evidence>
<comment type="similarity">
    <text evidence="4 13">Belongs to the glycosyl hydrolase 13 family.</text>
</comment>
<dbReference type="InterPro" id="IPR031319">
    <property type="entry name" value="A-amylase_C"/>
</dbReference>
<dbReference type="CDD" id="cd11317">
    <property type="entry name" value="AmyAc_bac_euk_AmyA"/>
    <property type="match status" value="1"/>
</dbReference>